<dbReference type="SMART" id="SM00355">
    <property type="entry name" value="ZnF_C2H2"/>
    <property type="match status" value="2"/>
</dbReference>
<protein>
    <recommendedName>
        <fullName evidence="2">C2H2-type domain-containing protein</fullName>
    </recommendedName>
</protein>
<evidence type="ECO:0000313" key="3">
    <source>
        <dbReference type="EMBL" id="CAY70260.1"/>
    </source>
</evidence>
<dbReference type="AlphaFoldDB" id="C4R3Y6"/>
<dbReference type="RefSeq" id="XP_002492451.1">
    <property type="nucleotide sequence ID" value="XM_002492406.1"/>
</dbReference>
<dbReference type="PROSITE" id="PS00028">
    <property type="entry name" value="ZINC_FINGER_C2H2_1"/>
    <property type="match status" value="1"/>
</dbReference>
<feature type="domain" description="C2H2-type" evidence="2">
    <location>
        <begin position="155"/>
        <end position="177"/>
    </location>
</feature>
<evidence type="ECO:0000313" key="4">
    <source>
        <dbReference type="Proteomes" id="UP000000314"/>
    </source>
</evidence>
<dbReference type="OrthoDB" id="10018191at2759"/>
<dbReference type="InParanoid" id="C4R3Y6"/>
<dbReference type="InterPro" id="IPR036236">
    <property type="entry name" value="Znf_C2H2_sf"/>
</dbReference>
<dbReference type="KEGG" id="ppa:PAS_chr3_0235"/>
<evidence type="ECO:0000256" key="1">
    <source>
        <dbReference type="PROSITE-ProRule" id="PRU00042"/>
    </source>
</evidence>
<keyword evidence="1" id="KW-0862">Zinc</keyword>
<name>C4R3Y6_KOMPG</name>
<evidence type="ECO:0000259" key="2">
    <source>
        <dbReference type="PROSITE" id="PS50157"/>
    </source>
</evidence>
<dbReference type="eggNOG" id="KOG1721">
    <property type="taxonomic scope" value="Eukaryota"/>
</dbReference>
<dbReference type="FunCoup" id="C4R3Y6">
    <property type="interactions" value="157"/>
</dbReference>
<dbReference type="GO" id="GO:0008270">
    <property type="term" value="F:zinc ion binding"/>
    <property type="evidence" value="ECO:0007669"/>
    <property type="project" value="UniProtKB-KW"/>
</dbReference>
<dbReference type="InterPro" id="IPR036280">
    <property type="entry name" value="Multihaem_cyt_sf"/>
</dbReference>
<dbReference type="Gene3D" id="3.30.160.60">
    <property type="entry name" value="Classic Zinc Finger"/>
    <property type="match status" value="1"/>
</dbReference>
<keyword evidence="1" id="KW-0863">Zinc-finger</keyword>
<gene>
    <name evidence="3" type="ordered locus">PAS_chr3_0235</name>
</gene>
<reference evidence="3 4" key="1">
    <citation type="journal article" date="2009" name="Nat. Biotechnol.">
        <title>Genome sequence of the recombinant protein production host Pichia pastoris.</title>
        <authorList>
            <person name="De Schutter K."/>
            <person name="Lin Y.C."/>
            <person name="Tiels P."/>
            <person name="Van Hecke A."/>
            <person name="Glinka S."/>
            <person name="Weber-Lehmann J."/>
            <person name="Rouze P."/>
            <person name="Van de Peer Y."/>
            <person name="Callewaert N."/>
        </authorList>
    </citation>
    <scope>NUCLEOTIDE SEQUENCE [LARGE SCALE GENOMIC DNA]</scope>
    <source>
        <strain evidence="4">GS115 / ATCC 20864</strain>
    </source>
</reference>
<dbReference type="OMA" id="YPINTIP"/>
<keyword evidence="1" id="KW-0479">Metal-binding</keyword>
<dbReference type="InterPro" id="IPR013087">
    <property type="entry name" value="Znf_C2H2_type"/>
</dbReference>
<proteinExistence type="predicted"/>
<dbReference type="EMBL" id="FN392321">
    <property type="protein sequence ID" value="CAY70260.1"/>
    <property type="molecule type" value="Genomic_DNA"/>
</dbReference>
<dbReference type="PROSITE" id="PS50157">
    <property type="entry name" value="ZINC_FINGER_C2H2_2"/>
    <property type="match status" value="1"/>
</dbReference>
<accession>C4R3Y6</accession>
<dbReference type="HOGENOM" id="CLU_994377_0_0_1"/>
<sequence>MSVMNFHNSTMFMSQQPNNSYQLPPLLPPPLPLAYASAPNHPGHAIPYPINTIPSTHPTTTTTTTIVPPNNNTLTLRGSPPYFDHLPHFKHVLPPISLPIVPPLVPELHPVEVNDQKVRKTKTPRKKRQCPECHLFFSNLATHKSTHLSVMARPHLCPTCHRGFARPNDLIRHKKRHLQDLGENGYKCPFYSFDNKEQGPEKSTTPKCHSKGVFSRCDTYKNHLKALHFEYPTGTKKKDRSSVAGHCKSCYQRFNTLDEWLTNHIEKGQCPNMHLENLHK</sequence>
<dbReference type="Proteomes" id="UP000000314">
    <property type="component" value="Chromosome 3"/>
</dbReference>
<dbReference type="SUPFAM" id="SSF48695">
    <property type="entry name" value="Multiheme cytochromes"/>
    <property type="match status" value="1"/>
</dbReference>
<dbReference type="GeneID" id="8199984"/>
<dbReference type="SUPFAM" id="SSF57667">
    <property type="entry name" value="beta-beta-alpha zinc fingers"/>
    <property type="match status" value="1"/>
</dbReference>
<keyword evidence="4" id="KW-1185">Reference proteome</keyword>
<organism evidence="3 4">
    <name type="scientific">Komagataella phaffii (strain GS115 / ATCC 20864)</name>
    <name type="common">Yeast</name>
    <name type="synonym">Pichia pastoris</name>
    <dbReference type="NCBI Taxonomy" id="644223"/>
    <lineage>
        <taxon>Eukaryota</taxon>
        <taxon>Fungi</taxon>
        <taxon>Dikarya</taxon>
        <taxon>Ascomycota</taxon>
        <taxon>Saccharomycotina</taxon>
        <taxon>Pichiomycetes</taxon>
        <taxon>Pichiales</taxon>
        <taxon>Pichiaceae</taxon>
        <taxon>Komagataella</taxon>
    </lineage>
</organism>